<protein>
    <recommendedName>
        <fullName evidence="2">Knr4/Smi1-like domain-containing protein</fullName>
    </recommendedName>
</protein>
<evidence type="ECO:0000256" key="1">
    <source>
        <dbReference type="SAM" id="MobiDB-lite"/>
    </source>
</evidence>
<feature type="compositionally biased region" description="Polar residues" evidence="1">
    <location>
        <begin position="420"/>
        <end position="431"/>
    </location>
</feature>
<name>A0AA39KC97_ARMTA</name>
<dbReference type="InterPro" id="IPR037883">
    <property type="entry name" value="Knr4/Smi1-like_sf"/>
</dbReference>
<dbReference type="PANTHER" id="PTHR47432:SF1">
    <property type="entry name" value="CELL WALL ASSEMBLY REGULATOR SMI1"/>
    <property type="match status" value="1"/>
</dbReference>
<organism evidence="3 4">
    <name type="scientific">Armillaria tabescens</name>
    <name type="common">Ringless honey mushroom</name>
    <name type="synonym">Agaricus tabescens</name>
    <dbReference type="NCBI Taxonomy" id="1929756"/>
    <lineage>
        <taxon>Eukaryota</taxon>
        <taxon>Fungi</taxon>
        <taxon>Dikarya</taxon>
        <taxon>Basidiomycota</taxon>
        <taxon>Agaricomycotina</taxon>
        <taxon>Agaricomycetes</taxon>
        <taxon>Agaricomycetidae</taxon>
        <taxon>Agaricales</taxon>
        <taxon>Marasmiineae</taxon>
        <taxon>Physalacriaceae</taxon>
        <taxon>Desarmillaria</taxon>
    </lineage>
</organism>
<reference evidence="3" key="1">
    <citation type="submission" date="2023-06" db="EMBL/GenBank/DDBJ databases">
        <authorList>
            <consortium name="Lawrence Berkeley National Laboratory"/>
            <person name="Ahrendt S."/>
            <person name="Sahu N."/>
            <person name="Indic B."/>
            <person name="Wong-Bajracharya J."/>
            <person name="Merenyi Z."/>
            <person name="Ke H.-M."/>
            <person name="Monk M."/>
            <person name="Kocsube S."/>
            <person name="Drula E."/>
            <person name="Lipzen A."/>
            <person name="Balint B."/>
            <person name="Henrissat B."/>
            <person name="Andreopoulos B."/>
            <person name="Martin F.M."/>
            <person name="Harder C.B."/>
            <person name="Rigling D."/>
            <person name="Ford K.L."/>
            <person name="Foster G.D."/>
            <person name="Pangilinan J."/>
            <person name="Papanicolaou A."/>
            <person name="Barry K."/>
            <person name="LaButti K."/>
            <person name="Viragh M."/>
            <person name="Koriabine M."/>
            <person name="Yan M."/>
            <person name="Riley R."/>
            <person name="Champramary S."/>
            <person name="Plett K.L."/>
            <person name="Tsai I.J."/>
            <person name="Slot J."/>
            <person name="Sipos G."/>
            <person name="Plett J."/>
            <person name="Nagy L.G."/>
            <person name="Grigoriev I.V."/>
        </authorList>
    </citation>
    <scope>NUCLEOTIDE SEQUENCE</scope>
    <source>
        <strain evidence="3">CCBAS 213</strain>
    </source>
</reference>
<comment type="caution">
    <text evidence="3">The sequence shown here is derived from an EMBL/GenBank/DDBJ whole genome shotgun (WGS) entry which is preliminary data.</text>
</comment>
<feature type="domain" description="Knr4/Smi1-like" evidence="2">
    <location>
        <begin position="136"/>
        <end position="361"/>
    </location>
</feature>
<evidence type="ECO:0000259" key="2">
    <source>
        <dbReference type="SMART" id="SM00860"/>
    </source>
</evidence>
<gene>
    <name evidence="3" type="ORF">EV420DRAFT_1542441</name>
</gene>
<proteinExistence type="predicted"/>
<dbReference type="SUPFAM" id="SSF160631">
    <property type="entry name" value="SMI1/KNR4-like"/>
    <property type="match status" value="1"/>
</dbReference>
<sequence length="691" mass="74194">MNWLASLFSSGSSQNSRKGQAISSTHEAFSIPSSSPIFSTHPDVDTPDPETATSASYTYPPASPGSYAYIPTSYTDIPEEMAQIHVLHLCCPMHHDPLHTPFSPSSAYPSLTSTWNRLRAWLAREYPELGDTLNYGILPEDLAQIEMQFGFALPSVVRESYLLVDGQEAESAAGCSEGLFFGLNLLPLEDVYEEWRFWREVDDDPMTGANARLRGAMQSIPPNWIRKEYSQRGWIPLIADKAGNYIGVDLNPGEAGAVGQVIVFGRDFDTKVVLFNGDGITGWAKWLASLVDELESGDGFEIGASNDASDGSEDDIGYESYFYDGTGRGQGDGGGDTYSGGGLRLTGEYRGWSVLEAWADRSVRRWFDIGVITETMDDPENGKAPEKMDLGVLEMSHSSGAEVPIPVLGDVEESRIPPMASSSTVNTTTARKTPPNLPTIAVTKPPVPLPVELPTPRDIVSLPSPPDSTHSSFDEDLEAGRNRSIRQLSLEQEASLVSSSRRSEAADDLSDPIGPYSSDRGARSSPSRHTSSGNLRAAILITTRYHDLLADSAPVLTAEPIQPVTPSSRPEASNSASDLIIDTSDELKPETDRLQAPMSVDTDADATVRLVGGGGSGTAEPPPDAEENQPTVEAVESDAASMISEPGVSSSNAGDKKHKKAKSGLAGLKKHLGGLRKKNSVSSVKEMQDST</sequence>
<dbReference type="InterPro" id="IPR018958">
    <property type="entry name" value="Knr4/Smi1-like_dom"/>
</dbReference>
<feature type="region of interest" description="Disordered" evidence="1">
    <location>
        <begin position="1"/>
        <end position="59"/>
    </location>
</feature>
<dbReference type="GO" id="GO:0043332">
    <property type="term" value="C:mating projection tip"/>
    <property type="evidence" value="ECO:0007669"/>
    <property type="project" value="TreeGrafter"/>
</dbReference>
<dbReference type="AlphaFoldDB" id="A0AA39KC97"/>
<feature type="region of interest" description="Disordered" evidence="1">
    <location>
        <begin position="418"/>
        <end position="531"/>
    </location>
</feature>
<evidence type="ECO:0000313" key="4">
    <source>
        <dbReference type="Proteomes" id="UP001175211"/>
    </source>
</evidence>
<evidence type="ECO:0000313" key="3">
    <source>
        <dbReference type="EMBL" id="KAK0458470.1"/>
    </source>
</evidence>
<feature type="region of interest" description="Disordered" evidence="1">
    <location>
        <begin position="593"/>
        <end position="691"/>
    </location>
</feature>
<feature type="compositionally biased region" description="Polar residues" evidence="1">
    <location>
        <begin position="485"/>
        <end position="500"/>
    </location>
</feature>
<dbReference type="GeneID" id="85356707"/>
<feature type="compositionally biased region" description="Polar residues" evidence="1">
    <location>
        <begin position="7"/>
        <end position="27"/>
    </location>
</feature>
<dbReference type="RefSeq" id="XP_060330740.1">
    <property type="nucleotide sequence ID" value="XM_060473159.1"/>
</dbReference>
<dbReference type="GO" id="GO:0070880">
    <property type="term" value="P:fungal-type cell wall beta-glucan biosynthetic process"/>
    <property type="evidence" value="ECO:0007669"/>
    <property type="project" value="TreeGrafter"/>
</dbReference>
<dbReference type="EMBL" id="JAUEPS010000017">
    <property type="protein sequence ID" value="KAK0458470.1"/>
    <property type="molecule type" value="Genomic_DNA"/>
</dbReference>
<dbReference type="Pfam" id="PF09346">
    <property type="entry name" value="SMI1_KNR4"/>
    <property type="match status" value="1"/>
</dbReference>
<dbReference type="PANTHER" id="PTHR47432">
    <property type="entry name" value="CELL WALL ASSEMBLY REGULATOR SMI1"/>
    <property type="match status" value="1"/>
</dbReference>
<feature type="compositionally biased region" description="Low complexity" evidence="1">
    <location>
        <begin position="29"/>
        <end position="39"/>
    </location>
</feature>
<accession>A0AA39KC97</accession>
<dbReference type="InterPro" id="IPR051873">
    <property type="entry name" value="KNR4/SMI1_regulator"/>
</dbReference>
<dbReference type="SMART" id="SM00860">
    <property type="entry name" value="SMI1_KNR4"/>
    <property type="match status" value="1"/>
</dbReference>
<keyword evidence="4" id="KW-1185">Reference proteome</keyword>
<feature type="compositionally biased region" description="Basic residues" evidence="1">
    <location>
        <begin position="656"/>
        <end position="679"/>
    </location>
</feature>
<dbReference type="Proteomes" id="UP001175211">
    <property type="component" value="Unassembled WGS sequence"/>
</dbReference>